<dbReference type="GO" id="GO:0043009">
    <property type="term" value="P:chordate embryonic development"/>
    <property type="evidence" value="ECO:0007669"/>
    <property type="project" value="UniProtKB-ARBA"/>
</dbReference>
<evidence type="ECO:0000256" key="7">
    <source>
        <dbReference type="ARBA" id="ARBA00022737"/>
    </source>
</evidence>
<dbReference type="Pfam" id="PF00400">
    <property type="entry name" value="WD40"/>
    <property type="match status" value="1"/>
</dbReference>
<feature type="region of interest" description="Disordered" evidence="17">
    <location>
        <begin position="248"/>
        <end position="283"/>
    </location>
</feature>
<dbReference type="GO" id="GO:0048741">
    <property type="term" value="P:skeletal muscle fiber development"/>
    <property type="evidence" value="ECO:0007669"/>
    <property type="project" value="UniProtKB-ARBA"/>
</dbReference>
<dbReference type="GO" id="GO:0080008">
    <property type="term" value="C:Cul4-RING E3 ubiquitin ligase complex"/>
    <property type="evidence" value="ECO:0007669"/>
    <property type="project" value="TreeGrafter"/>
</dbReference>
<dbReference type="GO" id="GO:0000045">
    <property type="term" value="P:autophagosome assembly"/>
    <property type="evidence" value="ECO:0007669"/>
    <property type="project" value="TreeGrafter"/>
</dbReference>
<evidence type="ECO:0000256" key="10">
    <source>
        <dbReference type="ARBA" id="ARBA00023006"/>
    </source>
</evidence>
<evidence type="ECO:0000256" key="6">
    <source>
        <dbReference type="ARBA" id="ARBA00022574"/>
    </source>
</evidence>
<feature type="region of interest" description="Disordered" evidence="17">
    <location>
        <begin position="761"/>
        <end position="784"/>
    </location>
</feature>
<dbReference type="PANTHER" id="PTHR22874">
    <property type="entry name" value="ACTIVATING MOLECULE IN BECN1-REGULATED AUTOPHAGY PROTEIN 1"/>
    <property type="match status" value="1"/>
</dbReference>
<dbReference type="Proteomes" id="UP000694546">
    <property type="component" value="Chromosome 9"/>
</dbReference>
<dbReference type="GO" id="GO:0005856">
    <property type="term" value="C:cytoskeleton"/>
    <property type="evidence" value="ECO:0007669"/>
    <property type="project" value="UniProtKB-SubCell"/>
</dbReference>
<feature type="repeat" description="WD" evidence="16">
    <location>
        <begin position="90"/>
        <end position="124"/>
    </location>
</feature>
<feature type="region of interest" description="Disordered" evidence="17">
    <location>
        <begin position="1016"/>
        <end position="1148"/>
    </location>
</feature>
<feature type="region of interest" description="Disordered" evidence="17">
    <location>
        <begin position="673"/>
        <end position="698"/>
    </location>
</feature>
<dbReference type="Gene3D" id="2.130.10.10">
    <property type="entry name" value="YVTN repeat-like/Quinoprotein amine dehydrogenase"/>
    <property type="match status" value="1"/>
</dbReference>
<feature type="compositionally biased region" description="Low complexity" evidence="17">
    <location>
        <begin position="589"/>
        <end position="603"/>
    </location>
</feature>
<evidence type="ECO:0000256" key="13">
    <source>
        <dbReference type="ARBA" id="ARBA00023329"/>
    </source>
</evidence>
<dbReference type="InterPro" id="IPR019775">
    <property type="entry name" value="WD40_repeat_CS"/>
</dbReference>
<evidence type="ECO:0000256" key="11">
    <source>
        <dbReference type="ARBA" id="ARBA00023212"/>
    </source>
</evidence>
<dbReference type="InterPro" id="IPR015943">
    <property type="entry name" value="WD40/YVTN_repeat-like_dom_sf"/>
</dbReference>
<evidence type="ECO:0000256" key="14">
    <source>
        <dbReference type="ARBA" id="ARBA00061691"/>
    </source>
</evidence>
<dbReference type="GO" id="GO:0005776">
    <property type="term" value="C:autophagosome"/>
    <property type="evidence" value="ECO:0007669"/>
    <property type="project" value="UniProtKB-SubCell"/>
</dbReference>
<protein>
    <submittedName>
        <fullName evidence="18">Autophagy/beclin-1 regulator 1b</fullName>
    </submittedName>
</protein>
<feature type="region of interest" description="Disordered" evidence="17">
    <location>
        <begin position="495"/>
        <end position="563"/>
    </location>
</feature>
<evidence type="ECO:0000256" key="17">
    <source>
        <dbReference type="SAM" id="MobiDB-lite"/>
    </source>
</evidence>
<keyword evidence="13" id="KW-0968">Cytoplasmic vesicle</keyword>
<dbReference type="PROSITE" id="PS50294">
    <property type="entry name" value="WD_REPEATS_REGION"/>
    <property type="match status" value="1"/>
</dbReference>
<comment type="similarity">
    <text evidence="14">Belongs to the WD repeat AMBRA1 family.</text>
</comment>
<keyword evidence="12" id="KW-0539">Nucleus</keyword>
<keyword evidence="19" id="KW-1185">Reference proteome</keyword>
<dbReference type="GO" id="GO:0005925">
    <property type="term" value="C:focal adhesion"/>
    <property type="evidence" value="ECO:0007669"/>
    <property type="project" value="UniProtKB-SubCell"/>
</dbReference>
<evidence type="ECO:0000256" key="4">
    <source>
        <dbReference type="ARBA" id="ARBA00004419"/>
    </source>
</evidence>
<dbReference type="SMART" id="SM00320">
    <property type="entry name" value="WD40"/>
    <property type="match status" value="3"/>
</dbReference>
<evidence type="ECO:0000256" key="12">
    <source>
        <dbReference type="ARBA" id="ARBA00023242"/>
    </source>
</evidence>
<feature type="region of interest" description="Disordered" evidence="17">
    <location>
        <begin position="317"/>
        <end position="468"/>
    </location>
</feature>
<evidence type="ECO:0000256" key="16">
    <source>
        <dbReference type="PROSITE-ProRule" id="PRU00221"/>
    </source>
</evidence>
<keyword evidence="11" id="KW-0206">Cytoskeleton</keyword>
<feature type="compositionally biased region" description="Basic and acidic residues" evidence="17">
    <location>
        <begin position="1447"/>
        <end position="1458"/>
    </location>
</feature>
<dbReference type="GeneTree" id="ENSGT00390000016223"/>
<dbReference type="GO" id="GO:0031410">
    <property type="term" value="C:cytoplasmic vesicle"/>
    <property type="evidence" value="ECO:0007669"/>
    <property type="project" value="UniProtKB-KW"/>
</dbReference>
<name>A0A8C5BFB2_GADMO</name>
<accession>A0A8C5BFB2</accession>
<feature type="region of interest" description="Disordered" evidence="17">
    <location>
        <begin position="1193"/>
        <end position="1484"/>
    </location>
</feature>
<dbReference type="PROSITE" id="PS00678">
    <property type="entry name" value="WD_REPEATS_1"/>
    <property type="match status" value="1"/>
</dbReference>
<feature type="compositionally biased region" description="Low complexity" evidence="17">
    <location>
        <begin position="1136"/>
        <end position="1147"/>
    </location>
</feature>
<dbReference type="SUPFAM" id="SSF50978">
    <property type="entry name" value="WD40 repeat-like"/>
    <property type="match status" value="1"/>
</dbReference>
<comment type="subcellular location">
    <subcellularLocation>
        <location evidence="3">Cell junction</location>
        <location evidence="3">Focal adhesion</location>
    </subcellularLocation>
    <subcellularLocation>
        <location evidence="2">Cytoplasm</location>
        <location evidence="2">Cytoskeleton</location>
    </subcellularLocation>
    <subcellularLocation>
        <location evidence="4">Cytoplasmic vesicle</location>
        <location evidence="4">Autophagosome</location>
    </subcellularLocation>
    <subcellularLocation>
        <location evidence="1">Nucleus</location>
    </subcellularLocation>
</comment>
<evidence type="ECO:0000313" key="19">
    <source>
        <dbReference type="Proteomes" id="UP000694546"/>
    </source>
</evidence>
<feature type="compositionally biased region" description="Gly residues" evidence="17">
    <location>
        <begin position="253"/>
        <end position="265"/>
    </location>
</feature>
<evidence type="ECO:0000256" key="8">
    <source>
        <dbReference type="ARBA" id="ARBA00022786"/>
    </source>
</evidence>
<dbReference type="GO" id="GO:0000423">
    <property type="term" value="P:mitophagy"/>
    <property type="evidence" value="ECO:0007669"/>
    <property type="project" value="TreeGrafter"/>
</dbReference>
<dbReference type="InterPro" id="IPR036322">
    <property type="entry name" value="WD40_repeat_dom_sf"/>
</dbReference>
<feature type="compositionally biased region" description="Low complexity" evidence="17">
    <location>
        <begin position="411"/>
        <end position="426"/>
    </location>
</feature>
<keyword evidence="5" id="KW-0963">Cytoplasm</keyword>
<comment type="subunit">
    <text evidence="15">Component of the DCX(AMBRA1) E3 ubiquitin ligase complex.</text>
</comment>
<dbReference type="GO" id="GO:0005634">
    <property type="term" value="C:nucleus"/>
    <property type="evidence" value="ECO:0007669"/>
    <property type="project" value="UniProtKB-SubCell"/>
</dbReference>
<keyword evidence="10" id="KW-0072">Autophagy</keyword>
<evidence type="ECO:0000256" key="15">
    <source>
        <dbReference type="ARBA" id="ARBA00062236"/>
    </source>
</evidence>
<dbReference type="GO" id="GO:0008406">
    <property type="term" value="P:gonad development"/>
    <property type="evidence" value="ECO:0007669"/>
    <property type="project" value="UniProtKB-ARBA"/>
</dbReference>
<feature type="compositionally biased region" description="Low complexity" evidence="17">
    <location>
        <begin position="1396"/>
        <end position="1423"/>
    </location>
</feature>
<evidence type="ECO:0000256" key="3">
    <source>
        <dbReference type="ARBA" id="ARBA00004246"/>
    </source>
</evidence>
<feature type="compositionally biased region" description="Polar residues" evidence="17">
    <location>
        <begin position="1072"/>
        <end position="1135"/>
    </location>
</feature>
<dbReference type="InterPro" id="IPR001680">
    <property type="entry name" value="WD40_rpt"/>
</dbReference>
<feature type="compositionally biased region" description="Polar residues" evidence="17">
    <location>
        <begin position="764"/>
        <end position="775"/>
    </location>
</feature>
<feature type="region of interest" description="Disordered" evidence="17">
    <location>
        <begin position="581"/>
        <end position="647"/>
    </location>
</feature>
<reference evidence="18" key="1">
    <citation type="submission" date="2025-08" db="UniProtKB">
        <authorList>
            <consortium name="Ensembl"/>
        </authorList>
    </citation>
    <scope>IDENTIFICATION</scope>
</reference>
<dbReference type="GO" id="GO:1990756">
    <property type="term" value="F:ubiquitin-like ligase-substrate adaptor activity"/>
    <property type="evidence" value="ECO:0007669"/>
    <property type="project" value="TreeGrafter"/>
</dbReference>
<dbReference type="GO" id="GO:0007626">
    <property type="term" value="P:locomotory behavior"/>
    <property type="evidence" value="ECO:0007669"/>
    <property type="project" value="UniProtKB-ARBA"/>
</dbReference>
<keyword evidence="7" id="KW-0677">Repeat</keyword>
<dbReference type="PANTHER" id="PTHR22874:SF1">
    <property type="entry name" value="ACTIVATING MOLECULE IN BECN1-REGULATED AUTOPHAGY PROTEIN 1"/>
    <property type="match status" value="1"/>
</dbReference>
<proteinExistence type="inferred from homology"/>
<keyword evidence="8" id="KW-0833">Ubl conjugation pathway</keyword>
<dbReference type="PROSITE" id="PS50082">
    <property type="entry name" value="WD_REPEATS_2"/>
    <property type="match status" value="1"/>
</dbReference>
<reference evidence="18" key="2">
    <citation type="submission" date="2025-09" db="UniProtKB">
        <authorList>
            <consortium name="Ensembl"/>
        </authorList>
    </citation>
    <scope>IDENTIFICATION</scope>
</reference>
<evidence type="ECO:0000256" key="2">
    <source>
        <dbReference type="ARBA" id="ARBA00004245"/>
    </source>
</evidence>
<feature type="compositionally biased region" description="Basic and acidic residues" evidence="17">
    <location>
        <begin position="1425"/>
        <end position="1437"/>
    </location>
</feature>
<feature type="compositionally biased region" description="Gly residues" evidence="17">
    <location>
        <begin position="450"/>
        <end position="462"/>
    </location>
</feature>
<feature type="compositionally biased region" description="Basic and acidic residues" evidence="17">
    <location>
        <begin position="606"/>
        <end position="623"/>
    </location>
</feature>
<evidence type="ECO:0000256" key="5">
    <source>
        <dbReference type="ARBA" id="ARBA00022490"/>
    </source>
</evidence>
<dbReference type="InterPro" id="IPR052596">
    <property type="entry name" value="AMBRA1_autophagy"/>
</dbReference>
<evidence type="ECO:0000256" key="1">
    <source>
        <dbReference type="ARBA" id="ARBA00004123"/>
    </source>
</evidence>
<evidence type="ECO:0000313" key="18">
    <source>
        <dbReference type="Ensembl" id="ENSGMOP00000045518.1"/>
    </source>
</evidence>
<dbReference type="Ensembl" id="ENSGMOT00000044675.1">
    <property type="protein sequence ID" value="ENSGMOP00000045518.1"/>
    <property type="gene ID" value="ENSGMOG00000014863.2"/>
</dbReference>
<keyword evidence="6 16" id="KW-0853">WD repeat</keyword>
<evidence type="ECO:0000256" key="9">
    <source>
        <dbReference type="ARBA" id="ARBA00022949"/>
    </source>
</evidence>
<organism evidence="18 19">
    <name type="scientific">Gadus morhua</name>
    <name type="common">Atlantic cod</name>
    <dbReference type="NCBI Taxonomy" id="8049"/>
    <lineage>
        <taxon>Eukaryota</taxon>
        <taxon>Metazoa</taxon>
        <taxon>Chordata</taxon>
        <taxon>Craniata</taxon>
        <taxon>Vertebrata</taxon>
        <taxon>Euteleostomi</taxon>
        <taxon>Actinopterygii</taxon>
        <taxon>Neopterygii</taxon>
        <taxon>Teleostei</taxon>
        <taxon>Neoteleostei</taxon>
        <taxon>Acanthomorphata</taxon>
        <taxon>Zeiogadaria</taxon>
        <taxon>Gadariae</taxon>
        <taxon>Gadiformes</taxon>
        <taxon>Gadoidei</taxon>
        <taxon>Gadidae</taxon>
        <taxon>Gadus</taxon>
    </lineage>
</organism>
<dbReference type="FunFam" id="2.130.10.10:FF:000361">
    <property type="entry name" value="Activating molecule in beclin-1-regulated autophagy"/>
    <property type="match status" value="1"/>
</dbReference>
<sequence>MASYHRNSVRILSSRERGSSNLSSQRLLQQLVEEKLRWMKWQSQKVELPDSPRSTFLLAFSPDRTLMASTHVNHNIYITEVKTGKCLHSLVGHRRTPWCVTFHPSIPGLVASGCLDGEVRIWDLHGGSESWFTDSNVAIASLAFHPTAQLLLIATNNELHFWDWSRPEPFAVVKTASDTERVRLVRFDPLGHNLLTAIVNPSNQQSEEDAEVPMDSVEMPLFRQRSFLPSQPVRRTPILHNFLHILSSRTSPGQGGEAPRGGGDPGPSLGDPPGVPPGMQFPDPLHGQAYPGCTQHLGMVCLCSRCSANHSSSLGPDIPPGIPSDPRLVADPPLPASSFSSARTEPRPPSERPSAFTSVYYNPASLQHAPPPSPPASQLLEPHPSARLAGWPRPLSGAGGLSAGMLPPRTSCSSSVSLLSQDSSSQAPVYTSATEGRGSQPRGSEPGPGASLGRGGGAGTSGGHHPFWDGGRGNSAAFRNVLQCNLSRYFMEFDRGQDPEAPGVGGAPGPQEPGQELLNNNMDRPSARTHLHPPPLSGTRPPARTHLHPPGPSGGRPSGSRAHLNRCRACHNLLTFNQDSQRWERTAQTSSTAAGDPPTATAPLWSHEEGQRGPEEPAHDRRGPALGNEPLPSGGAGGGVGVAYPGSPAPSSPEVNLVYNQESLGWERVYRQAGARRQPEQPDPMAQEMPVEPPDEDSLRRRLLESSWLSLSRYDMAGSRDHPIYPDPARLSPAAYYAQRMIQYLSRRDSIRQRSLRYPPNRLRTLSSSSDSPVTTPAAAMDNSDVDFEDERARHRTPRNARMSAPSLGRFVPRRFLLPEYLPYAGIFHERGQPGLATHSSVNRVLAGASIGDGQSAVASNIANTTYRLQWWDFTKFDLPEISNATVNVLVPNCKIYNDASCDISADGQLLAVFIPSSQRGFPDEGILAVYSLAPHNLGEMLYSKRFGTLDVNPMTNVWSCVQMVFNVVYPMAPDQRRHVSINSARWLPDPGLGLAYGTNKGDLVICRPVFYRSDGESPGEMSSEPLFSVNNGGSGRPRSADRPGPNRSGWRLDRDMGLMNAIGLQPRNPAPSVTSQGTQTPVVQQQNAETQTEVNLSEPQLSTTASTQGEPTGEWNTLNIDLTQSDVTQSDVTQTGPEGSETGSGEDALARIRRLIAEGGMTAVVQREQSTTMASMGGFGNNIIVSHRIHRGSQTAAGSPHPEAPGPSTAGQTSHPEAPGPSTAVQTPHPEAPGPSTAGQSPHPEAPGPSTAGQTPHPEAPGPSTAGQSPHPEAPGPSTAGQSPHPEAPGPSTAGQSPHPEAPGTSTAVQTPHPEAPGPSTAGQSPHPEAPGPSTAGQTPHPEAPGPSIAGQSPHPEAPGPSTAGTPPQPGSSAAGRTPLPGDVDRVFLGEPVEDSSVAAPPSSSLLFSSETSSFHSPVLPRVDPPRVDYRVDPPRADLSGGYRVDPPRVEPPRVDPPRVGAPQTPGSSLASGGFPHGDPYGR</sequence>
<keyword evidence="9" id="KW-0965">Cell junction</keyword>